<dbReference type="Pfam" id="PF02995">
    <property type="entry name" value="DUF229"/>
    <property type="match status" value="1"/>
</dbReference>
<name>A0AAW1D2Q8_9HEMI</name>
<dbReference type="AlphaFoldDB" id="A0AAW1D2Q8"/>
<dbReference type="PANTHER" id="PTHR10974:SF73">
    <property type="entry name" value="FI21235P1"/>
    <property type="match status" value="1"/>
</dbReference>
<organism evidence="2 3">
    <name type="scientific">Rhynocoris fuscipes</name>
    <dbReference type="NCBI Taxonomy" id="488301"/>
    <lineage>
        <taxon>Eukaryota</taxon>
        <taxon>Metazoa</taxon>
        <taxon>Ecdysozoa</taxon>
        <taxon>Arthropoda</taxon>
        <taxon>Hexapoda</taxon>
        <taxon>Insecta</taxon>
        <taxon>Pterygota</taxon>
        <taxon>Neoptera</taxon>
        <taxon>Paraneoptera</taxon>
        <taxon>Hemiptera</taxon>
        <taxon>Heteroptera</taxon>
        <taxon>Panheteroptera</taxon>
        <taxon>Cimicomorpha</taxon>
        <taxon>Reduviidae</taxon>
        <taxon>Harpactorinae</taxon>
        <taxon>Harpactorini</taxon>
        <taxon>Rhynocoris</taxon>
    </lineage>
</organism>
<keyword evidence="1" id="KW-0472">Membrane</keyword>
<proteinExistence type="predicted"/>
<gene>
    <name evidence="2" type="ORF">O3M35_010490</name>
</gene>
<accession>A0AAW1D2Q8</accession>
<dbReference type="PANTHER" id="PTHR10974">
    <property type="entry name" value="FI08016P-RELATED"/>
    <property type="match status" value="1"/>
</dbReference>
<dbReference type="GO" id="GO:0005615">
    <property type="term" value="C:extracellular space"/>
    <property type="evidence" value="ECO:0007669"/>
    <property type="project" value="TreeGrafter"/>
</dbReference>
<keyword evidence="3" id="KW-1185">Reference proteome</keyword>
<dbReference type="SUPFAM" id="SSF53649">
    <property type="entry name" value="Alkaline phosphatase-like"/>
    <property type="match status" value="1"/>
</dbReference>
<dbReference type="InterPro" id="IPR004245">
    <property type="entry name" value="DUF229"/>
</dbReference>
<dbReference type="Proteomes" id="UP001461498">
    <property type="component" value="Unassembled WGS sequence"/>
</dbReference>
<dbReference type="EMBL" id="JAPXFL010000007">
    <property type="protein sequence ID" value="KAK9504055.1"/>
    <property type="molecule type" value="Genomic_DNA"/>
</dbReference>
<dbReference type="CDD" id="cd16021">
    <property type="entry name" value="ALP_like"/>
    <property type="match status" value="1"/>
</dbReference>
<dbReference type="FunFam" id="3.40.720.10:FF:000017">
    <property type="entry name" value="Predicted protein"/>
    <property type="match status" value="1"/>
</dbReference>
<evidence type="ECO:0000256" key="1">
    <source>
        <dbReference type="SAM" id="Phobius"/>
    </source>
</evidence>
<protein>
    <submittedName>
        <fullName evidence="2">Uncharacterized protein</fullName>
    </submittedName>
</protein>
<comment type="caution">
    <text evidence="2">The sequence shown here is derived from an EMBL/GenBank/DDBJ whole genome shotgun (WGS) entry which is preliminary data.</text>
</comment>
<evidence type="ECO:0000313" key="3">
    <source>
        <dbReference type="Proteomes" id="UP001461498"/>
    </source>
</evidence>
<dbReference type="Gene3D" id="3.40.720.10">
    <property type="entry name" value="Alkaline Phosphatase, subunit A"/>
    <property type="match status" value="1"/>
</dbReference>
<reference evidence="2 3" key="1">
    <citation type="submission" date="2022-12" db="EMBL/GenBank/DDBJ databases">
        <title>Chromosome-level genome assembly of true bugs.</title>
        <authorList>
            <person name="Ma L."/>
            <person name="Li H."/>
        </authorList>
    </citation>
    <scope>NUCLEOTIDE SEQUENCE [LARGE SCALE GENOMIC DNA]</scope>
    <source>
        <strain evidence="2">Lab_2022b</strain>
    </source>
</reference>
<sequence>MFKSDIVFLKRKARMNLSFHGRRFIYMFIFIFIIYVIMHIHNMQSELITDRTAQLNQIAKAIKSGSGNAHLWKGRQACRHPHLEVNSPEMMKFVKDEHPIKCSRENDWVDITGSKAVITQEAKQKHGDVECSFTDVLRPNDFTTQLGITTTTHTEYNLESSDFVRVNCQGESGKRWDSVMAGARYDQDIFDRTGWHLLPKDALKLNVLMFGFDSVSHNTFIRKLPQSYDYLIKELDATVLEGYNIVGDGTPQALIPILTGKTELELPDTRRRMGSKATYVNAYPFIWNNYRNSGYVTAFMEDTPQNGIFTYRLKGFDAVPTDHYMRPYFIDIESELSKHKKYCVGALPRHKIMLEYAKHIYRVYPNRPKFIFGFHGEISHDSYNLVGAADNDLRDWLEWFKLNGHLNNTLLIIMSDHGHRFADIRNTQQGKLEERLPWFSFVVPTWFSKTYPSAMTNLKVNSRRLSTPFDIYATLYSVLHPSGFGKGDLTERGISLFKEIPEERTCVDAYIEPHWCACLDWESVNENDPIVQRAAHEFVKFVNKYNAEYSDDCIKLELNSIEWSARLVPSGALRRFHSSADKDGFVPNMSAYTPVTIVMYQLKLTTNPGKAIFEMSLTHDISLDKFKFRIEDVSRINEYGPQARCIEQTQEQLRKFCYCKDST</sequence>
<keyword evidence="1" id="KW-0812">Transmembrane</keyword>
<dbReference type="InterPro" id="IPR017850">
    <property type="entry name" value="Alkaline_phosphatase_core_sf"/>
</dbReference>
<feature type="transmembrane region" description="Helical" evidence="1">
    <location>
        <begin position="21"/>
        <end position="41"/>
    </location>
</feature>
<keyword evidence="1" id="KW-1133">Transmembrane helix</keyword>
<evidence type="ECO:0000313" key="2">
    <source>
        <dbReference type="EMBL" id="KAK9504055.1"/>
    </source>
</evidence>